<keyword evidence="1" id="KW-0732">Signal</keyword>
<protein>
    <recommendedName>
        <fullName evidence="4">Secreted protein</fullName>
    </recommendedName>
</protein>
<organism evidence="2 3">
    <name type="scientific">Trichostrongylus colubriformis</name>
    <name type="common">Black scour worm</name>
    <dbReference type="NCBI Taxonomy" id="6319"/>
    <lineage>
        <taxon>Eukaryota</taxon>
        <taxon>Metazoa</taxon>
        <taxon>Ecdysozoa</taxon>
        <taxon>Nematoda</taxon>
        <taxon>Chromadorea</taxon>
        <taxon>Rhabditida</taxon>
        <taxon>Rhabditina</taxon>
        <taxon>Rhabditomorpha</taxon>
        <taxon>Strongyloidea</taxon>
        <taxon>Trichostrongylidae</taxon>
        <taxon>Trichostrongylus</taxon>
    </lineage>
</organism>
<dbReference type="Proteomes" id="UP001331761">
    <property type="component" value="Unassembled WGS sequence"/>
</dbReference>
<evidence type="ECO:0000256" key="1">
    <source>
        <dbReference type="SAM" id="SignalP"/>
    </source>
</evidence>
<keyword evidence="3" id="KW-1185">Reference proteome</keyword>
<evidence type="ECO:0000313" key="2">
    <source>
        <dbReference type="EMBL" id="KAK5976416.1"/>
    </source>
</evidence>
<dbReference type="EMBL" id="WIXE01011903">
    <property type="protein sequence ID" value="KAK5976416.1"/>
    <property type="molecule type" value="Genomic_DNA"/>
</dbReference>
<feature type="chain" id="PRO_5043011194" description="Secreted protein" evidence="1">
    <location>
        <begin position="23"/>
        <end position="126"/>
    </location>
</feature>
<comment type="caution">
    <text evidence="2">The sequence shown here is derived from an EMBL/GenBank/DDBJ whole genome shotgun (WGS) entry which is preliminary data.</text>
</comment>
<sequence length="126" mass="13947">MLPVPSTIVFALCCTILIEACGQTRRSSMQGGGGRLTPQQRRNVQAEQTRQIAGRASADLLQRERAQNAQTLLSLFQQSRIQSLQLSNPMVSAAPVTSMPMATAMPMGRKKRHAALRRRRALFKRS</sequence>
<dbReference type="AlphaFoldDB" id="A0AAN8FB51"/>
<accession>A0AAN8FB51</accession>
<feature type="signal peptide" evidence="1">
    <location>
        <begin position="1"/>
        <end position="22"/>
    </location>
</feature>
<evidence type="ECO:0000313" key="3">
    <source>
        <dbReference type="Proteomes" id="UP001331761"/>
    </source>
</evidence>
<gene>
    <name evidence="2" type="ORF">GCK32_019993</name>
</gene>
<reference evidence="2 3" key="1">
    <citation type="submission" date="2019-10" db="EMBL/GenBank/DDBJ databases">
        <title>Assembly and Annotation for the nematode Trichostrongylus colubriformis.</title>
        <authorList>
            <person name="Martin J."/>
        </authorList>
    </citation>
    <scope>NUCLEOTIDE SEQUENCE [LARGE SCALE GENOMIC DNA]</scope>
    <source>
        <strain evidence="2">G859</strain>
        <tissue evidence="2">Whole worm</tissue>
    </source>
</reference>
<proteinExistence type="predicted"/>
<evidence type="ECO:0008006" key="4">
    <source>
        <dbReference type="Google" id="ProtNLM"/>
    </source>
</evidence>
<name>A0AAN8FB51_TRICO</name>